<sequence>MSDSYGRRPGLTAAPSLPVGCGVGGLVARGEALAGVAGRADGPDEVAAPGTCTEPVGTRTGSAEAGRREVAEEITKTSPAPKATNVATQPDTTTRPRRLPKASPTV</sequence>
<comment type="caution">
    <text evidence="2">The sequence shown here is derived from an EMBL/GenBank/DDBJ whole genome shotgun (WGS) entry which is preliminary data.</text>
</comment>
<accession>A0A846X6V1</accession>
<feature type="compositionally biased region" description="Basic and acidic residues" evidence="1">
    <location>
        <begin position="65"/>
        <end position="75"/>
    </location>
</feature>
<reference evidence="2 3" key="1">
    <citation type="submission" date="2020-04" db="EMBL/GenBank/DDBJ databases">
        <title>MicrobeNet Type strains.</title>
        <authorList>
            <person name="Nicholson A.C."/>
        </authorList>
    </citation>
    <scope>NUCLEOTIDE SEQUENCE [LARGE SCALE GENOMIC DNA]</scope>
    <source>
        <strain evidence="2 3">DSM 44113</strain>
    </source>
</reference>
<evidence type="ECO:0000313" key="2">
    <source>
        <dbReference type="EMBL" id="NKY19500.1"/>
    </source>
</evidence>
<keyword evidence="3" id="KW-1185">Reference proteome</keyword>
<evidence type="ECO:0000313" key="3">
    <source>
        <dbReference type="Proteomes" id="UP000582646"/>
    </source>
</evidence>
<dbReference type="AlphaFoldDB" id="A0A846X6V1"/>
<name>A0A846X6V1_9ACTN</name>
<dbReference type="Proteomes" id="UP000582646">
    <property type="component" value="Unassembled WGS sequence"/>
</dbReference>
<dbReference type="EMBL" id="JAAXOQ010000018">
    <property type="protein sequence ID" value="NKY19500.1"/>
    <property type="molecule type" value="Genomic_DNA"/>
</dbReference>
<feature type="region of interest" description="Disordered" evidence="1">
    <location>
        <begin position="39"/>
        <end position="106"/>
    </location>
</feature>
<proteinExistence type="predicted"/>
<protein>
    <submittedName>
        <fullName evidence="2">Uncharacterized protein</fullName>
    </submittedName>
</protein>
<dbReference type="RefSeq" id="WP_168546495.1">
    <property type="nucleotide sequence ID" value="NZ_BAAAKS010000019.1"/>
</dbReference>
<gene>
    <name evidence="2" type="ORF">HF999_14125</name>
</gene>
<evidence type="ECO:0000256" key="1">
    <source>
        <dbReference type="SAM" id="MobiDB-lite"/>
    </source>
</evidence>
<organism evidence="2 3">
    <name type="scientific">Tsukamurella spumae</name>
    <dbReference type="NCBI Taxonomy" id="44753"/>
    <lineage>
        <taxon>Bacteria</taxon>
        <taxon>Bacillati</taxon>
        <taxon>Actinomycetota</taxon>
        <taxon>Actinomycetes</taxon>
        <taxon>Mycobacteriales</taxon>
        <taxon>Tsukamurellaceae</taxon>
        <taxon>Tsukamurella</taxon>
    </lineage>
</organism>